<dbReference type="eggNOG" id="KOG4197">
    <property type="taxonomic scope" value="Eukaryota"/>
</dbReference>
<dbReference type="EMBL" id="CM007655">
    <property type="protein sequence ID" value="ONI09449.1"/>
    <property type="molecule type" value="Genomic_DNA"/>
</dbReference>
<accession>M5WZ80</accession>
<gene>
    <name evidence="3" type="ORF">PRUPE_5G238900</name>
</gene>
<keyword evidence="4" id="KW-1185">Reference proteome</keyword>
<dbReference type="STRING" id="3760.M5WZ80"/>
<dbReference type="Pfam" id="PF14432">
    <property type="entry name" value="DYW_deaminase"/>
    <property type="match status" value="1"/>
</dbReference>
<dbReference type="GO" id="GO:0008270">
    <property type="term" value="F:zinc ion binding"/>
    <property type="evidence" value="ECO:0007669"/>
    <property type="project" value="InterPro"/>
</dbReference>
<dbReference type="InterPro" id="IPR032867">
    <property type="entry name" value="DYW_dom"/>
</dbReference>
<feature type="domain" description="DYW" evidence="2">
    <location>
        <begin position="117"/>
        <end position="172"/>
    </location>
</feature>
<evidence type="ECO:0000313" key="4">
    <source>
        <dbReference type="Proteomes" id="UP000006882"/>
    </source>
</evidence>
<evidence type="ECO:0000313" key="3">
    <source>
        <dbReference type="EMBL" id="ONI09449.1"/>
    </source>
</evidence>
<dbReference type="Gramene" id="ONI09449">
    <property type="protein sequence ID" value="ONI09449"/>
    <property type="gene ID" value="PRUPE_5G238900"/>
</dbReference>
<evidence type="ECO:0000259" key="2">
    <source>
        <dbReference type="Pfam" id="PF14432"/>
    </source>
</evidence>
<dbReference type="InterPro" id="IPR046849">
    <property type="entry name" value="E2_motif"/>
</dbReference>
<dbReference type="AlphaFoldDB" id="M5WZ80"/>
<protein>
    <recommendedName>
        <fullName evidence="2">DYW domain-containing protein</fullName>
    </recommendedName>
</protein>
<evidence type="ECO:0000256" key="1">
    <source>
        <dbReference type="ARBA" id="ARBA00006643"/>
    </source>
</evidence>
<sequence>MSSRANHPCLCFEGERDVMWPIALLICIPNLEKEMLRNARLSETKSENYSSYTLLSSLYANARRALENKRLGCSWVQGKKGNAAFFVGDRTHPESQEIYETLADLFKRIKDISHFTMCTYIRITNNLRVCGDCHGAITYIYTSKIVEHEIILRDLSRFHHLKNGSCSWGGYW</sequence>
<dbReference type="Proteomes" id="UP000006882">
    <property type="component" value="Chromosome G5"/>
</dbReference>
<name>M5WZ80_PRUPE</name>
<dbReference type="OMA" id="DISHFTM"/>
<dbReference type="Pfam" id="PF20430">
    <property type="entry name" value="Eplus_motif"/>
    <property type="match status" value="1"/>
</dbReference>
<dbReference type="HOGENOM" id="CLU_1557878_0_0_1"/>
<organism evidence="3 4">
    <name type="scientific">Prunus persica</name>
    <name type="common">Peach</name>
    <name type="synonym">Amygdalus persica</name>
    <dbReference type="NCBI Taxonomy" id="3760"/>
    <lineage>
        <taxon>Eukaryota</taxon>
        <taxon>Viridiplantae</taxon>
        <taxon>Streptophyta</taxon>
        <taxon>Embryophyta</taxon>
        <taxon>Tracheophyta</taxon>
        <taxon>Spermatophyta</taxon>
        <taxon>Magnoliopsida</taxon>
        <taxon>eudicotyledons</taxon>
        <taxon>Gunneridae</taxon>
        <taxon>Pentapetalae</taxon>
        <taxon>rosids</taxon>
        <taxon>fabids</taxon>
        <taxon>Rosales</taxon>
        <taxon>Rosaceae</taxon>
        <taxon>Amygdaloideae</taxon>
        <taxon>Amygdaleae</taxon>
        <taxon>Prunus</taxon>
    </lineage>
</organism>
<reference evidence="3 4" key="1">
    <citation type="journal article" date="2013" name="Nat. Genet.">
        <title>The high-quality draft genome of peach (Prunus persica) identifies unique patterns of genetic diversity, domestication and genome evolution.</title>
        <authorList>
            <consortium name="International Peach Genome Initiative"/>
            <person name="Verde I."/>
            <person name="Abbott A.G."/>
            <person name="Scalabrin S."/>
            <person name="Jung S."/>
            <person name="Shu S."/>
            <person name="Marroni F."/>
            <person name="Zhebentyayeva T."/>
            <person name="Dettori M.T."/>
            <person name="Grimwood J."/>
            <person name="Cattonaro F."/>
            <person name="Zuccolo A."/>
            <person name="Rossini L."/>
            <person name="Jenkins J."/>
            <person name="Vendramin E."/>
            <person name="Meisel L.A."/>
            <person name="Decroocq V."/>
            <person name="Sosinski B."/>
            <person name="Prochnik S."/>
            <person name="Mitros T."/>
            <person name="Policriti A."/>
            <person name="Cipriani G."/>
            <person name="Dondini L."/>
            <person name="Ficklin S."/>
            <person name="Goodstein D.M."/>
            <person name="Xuan P."/>
            <person name="Del Fabbro C."/>
            <person name="Aramini V."/>
            <person name="Copetti D."/>
            <person name="Gonzalez S."/>
            <person name="Horner D.S."/>
            <person name="Falchi R."/>
            <person name="Lucas S."/>
            <person name="Mica E."/>
            <person name="Maldonado J."/>
            <person name="Lazzari B."/>
            <person name="Bielenberg D."/>
            <person name="Pirona R."/>
            <person name="Miculan M."/>
            <person name="Barakat A."/>
            <person name="Testolin R."/>
            <person name="Stella A."/>
            <person name="Tartarini S."/>
            <person name="Tonutti P."/>
            <person name="Arus P."/>
            <person name="Orellana A."/>
            <person name="Wells C."/>
            <person name="Main D."/>
            <person name="Vizzotto G."/>
            <person name="Silva H."/>
            <person name="Salamini F."/>
            <person name="Schmutz J."/>
            <person name="Morgante M."/>
            <person name="Rokhsar D.S."/>
        </authorList>
    </citation>
    <scope>NUCLEOTIDE SEQUENCE [LARGE SCALE GENOMIC DNA]</scope>
    <source>
        <strain evidence="4">cv. Nemared</strain>
    </source>
</reference>
<comment type="similarity">
    <text evidence="1">Belongs to the PPR family. PCMP-H subfamily.</text>
</comment>
<proteinExistence type="inferred from homology"/>